<reference evidence="1" key="1">
    <citation type="submission" date="2022-07" db="EMBL/GenBank/DDBJ databases">
        <title>Phylogenomic reconstructions and comparative analyses of Kickxellomycotina fungi.</title>
        <authorList>
            <person name="Reynolds N.K."/>
            <person name="Stajich J.E."/>
            <person name="Barry K."/>
            <person name="Grigoriev I.V."/>
            <person name="Crous P."/>
            <person name="Smith M.E."/>
        </authorList>
    </citation>
    <scope>NUCLEOTIDE SEQUENCE</scope>
    <source>
        <strain evidence="1">CBS 109366</strain>
    </source>
</reference>
<gene>
    <name evidence="1" type="ORF">IWQ57_002619</name>
</gene>
<feature type="non-terminal residue" evidence="1">
    <location>
        <position position="193"/>
    </location>
</feature>
<comment type="caution">
    <text evidence="1">The sequence shown here is derived from an EMBL/GenBank/DDBJ whole genome shotgun (WGS) entry which is preliminary data.</text>
</comment>
<protein>
    <submittedName>
        <fullName evidence="1">Uncharacterized protein</fullName>
    </submittedName>
</protein>
<evidence type="ECO:0000313" key="2">
    <source>
        <dbReference type="Proteomes" id="UP001140234"/>
    </source>
</evidence>
<name>A0ACC1JZS7_9FUNG</name>
<dbReference type="Proteomes" id="UP001140234">
    <property type="component" value="Unassembled WGS sequence"/>
</dbReference>
<sequence length="193" mass="21901">MASIVQTDTASQVLLGVFGAYLFWDLALGIIYHKSTITVLNGYIHHTLWLGITLFSVCHGVSAILCLLFYNEIPTALLAAGSVRKKWRNDALFTAVFFATRIALHAIVMYAFYMHSEHRCVWRLMMLVYPMHIYWFYSALRSTLRHRTRIELPVATSETSLLALPAGSVIEFTKLKKLILGYHTIYREGGVAV</sequence>
<keyword evidence="2" id="KW-1185">Reference proteome</keyword>
<proteinExistence type="predicted"/>
<organism evidence="1 2">
    <name type="scientific">Coemansia nantahalensis</name>
    <dbReference type="NCBI Taxonomy" id="2789366"/>
    <lineage>
        <taxon>Eukaryota</taxon>
        <taxon>Fungi</taxon>
        <taxon>Fungi incertae sedis</taxon>
        <taxon>Zoopagomycota</taxon>
        <taxon>Kickxellomycotina</taxon>
        <taxon>Kickxellomycetes</taxon>
        <taxon>Kickxellales</taxon>
        <taxon>Kickxellaceae</taxon>
        <taxon>Coemansia</taxon>
    </lineage>
</organism>
<dbReference type="EMBL" id="JANBUJ010000710">
    <property type="protein sequence ID" value="KAJ2770539.1"/>
    <property type="molecule type" value="Genomic_DNA"/>
</dbReference>
<evidence type="ECO:0000313" key="1">
    <source>
        <dbReference type="EMBL" id="KAJ2770539.1"/>
    </source>
</evidence>
<accession>A0ACC1JZS7</accession>